<evidence type="ECO:0000256" key="6">
    <source>
        <dbReference type="ARBA" id="ARBA00023136"/>
    </source>
</evidence>
<evidence type="ECO:0000256" key="3">
    <source>
        <dbReference type="ARBA" id="ARBA00022475"/>
    </source>
</evidence>
<evidence type="ECO:0000259" key="8">
    <source>
        <dbReference type="PROSITE" id="PS50928"/>
    </source>
</evidence>
<evidence type="ECO:0000313" key="10">
    <source>
        <dbReference type="Proteomes" id="UP000665020"/>
    </source>
</evidence>
<dbReference type="PANTHER" id="PTHR43744:SF12">
    <property type="entry name" value="ABC TRANSPORTER PERMEASE PROTEIN MG189-RELATED"/>
    <property type="match status" value="1"/>
</dbReference>
<keyword evidence="6 7" id="KW-0472">Membrane</keyword>
<feature type="transmembrane region" description="Helical" evidence="7">
    <location>
        <begin position="120"/>
        <end position="138"/>
    </location>
</feature>
<sequence length="253" mass="28618">MILPFVWMISTSLKTLNEVFIFPPSFLGEKIVWQNYLRVSDRFPFGTFFFNSLKISVLVVLAQLFTSSMAGFAFARLRFPFKDTLFALYLATLIVPFHVLLVPTFLLMREFSWVDSHLSLIIPNLVSAFGTFLMRQFFLTIPKDLEDAARIDGCTPFGIYFRIFLPLSKPALATLGIFTLMGSWNDFVRPLVFINSISKMTLPLGLSSMQGLYSTNWPVLMAATVVSLLPILIAFFLAQEYFVRGVTLSGLKG</sequence>
<name>A0A8A7KKB2_9FIRM</name>
<dbReference type="AlphaFoldDB" id="A0A8A7KKB2"/>
<dbReference type="PANTHER" id="PTHR43744">
    <property type="entry name" value="ABC TRANSPORTER PERMEASE PROTEIN MG189-RELATED-RELATED"/>
    <property type="match status" value="1"/>
</dbReference>
<evidence type="ECO:0000256" key="4">
    <source>
        <dbReference type="ARBA" id="ARBA00022692"/>
    </source>
</evidence>
<proteinExistence type="inferred from homology"/>
<protein>
    <submittedName>
        <fullName evidence="9">ABC transporter permease subunit</fullName>
    </submittedName>
</protein>
<feature type="transmembrane region" description="Helical" evidence="7">
    <location>
        <begin position="217"/>
        <end position="238"/>
    </location>
</feature>
<evidence type="ECO:0000256" key="5">
    <source>
        <dbReference type="ARBA" id="ARBA00022989"/>
    </source>
</evidence>
<dbReference type="KEGG" id="ifn:GM661_15220"/>
<keyword evidence="3" id="KW-1003">Cell membrane</keyword>
<feature type="transmembrane region" description="Helical" evidence="7">
    <location>
        <begin position="86"/>
        <end position="108"/>
    </location>
</feature>
<keyword evidence="4 7" id="KW-0812">Transmembrane</keyword>
<reference evidence="9" key="1">
    <citation type="submission" date="2019-12" db="EMBL/GenBank/DDBJ databases">
        <authorList>
            <person name="zhang j."/>
            <person name="sun C.M."/>
        </authorList>
    </citation>
    <scope>NUCLEOTIDE SEQUENCE</scope>
    <source>
        <strain evidence="9">NS-1</strain>
    </source>
</reference>
<dbReference type="Gene3D" id="1.10.3720.10">
    <property type="entry name" value="MetI-like"/>
    <property type="match status" value="1"/>
</dbReference>
<feature type="transmembrane region" description="Helical" evidence="7">
    <location>
        <begin position="159"/>
        <end position="181"/>
    </location>
</feature>
<gene>
    <name evidence="9" type="ORF">GM661_15220</name>
</gene>
<keyword evidence="10" id="KW-1185">Reference proteome</keyword>
<feature type="domain" description="ABC transmembrane type-1" evidence="8">
    <location>
        <begin position="49"/>
        <end position="238"/>
    </location>
</feature>
<evidence type="ECO:0000313" key="9">
    <source>
        <dbReference type="EMBL" id="QTM00070.1"/>
    </source>
</evidence>
<dbReference type="EMBL" id="CP046640">
    <property type="protein sequence ID" value="QTM00070.1"/>
    <property type="molecule type" value="Genomic_DNA"/>
</dbReference>
<organism evidence="9 10">
    <name type="scientific">Iocasia fonsfrigidae</name>
    <dbReference type="NCBI Taxonomy" id="2682810"/>
    <lineage>
        <taxon>Bacteria</taxon>
        <taxon>Bacillati</taxon>
        <taxon>Bacillota</taxon>
        <taxon>Clostridia</taxon>
        <taxon>Halanaerobiales</taxon>
        <taxon>Halanaerobiaceae</taxon>
        <taxon>Iocasia</taxon>
    </lineage>
</organism>
<dbReference type="SUPFAM" id="SSF161098">
    <property type="entry name" value="MetI-like"/>
    <property type="match status" value="1"/>
</dbReference>
<accession>A0A8A7KKB2</accession>
<dbReference type="CDD" id="cd06261">
    <property type="entry name" value="TM_PBP2"/>
    <property type="match status" value="1"/>
</dbReference>
<dbReference type="InterPro" id="IPR035906">
    <property type="entry name" value="MetI-like_sf"/>
</dbReference>
<comment type="similarity">
    <text evidence="7">Belongs to the binding-protein-dependent transport system permease family.</text>
</comment>
<evidence type="ECO:0000256" key="1">
    <source>
        <dbReference type="ARBA" id="ARBA00004651"/>
    </source>
</evidence>
<comment type="subcellular location">
    <subcellularLocation>
        <location evidence="1 7">Cell membrane</location>
        <topology evidence="1 7">Multi-pass membrane protein</topology>
    </subcellularLocation>
</comment>
<dbReference type="GO" id="GO:0005886">
    <property type="term" value="C:plasma membrane"/>
    <property type="evidence" value="ECO:0007669"/>
    <property type="project" value="UniProtKB-SubCell"/>
</dbReference>
<dbReference type="PROSITE" id="PS50928">
    <property type="entry name" value="ABC_TM1"/>
    <property type="match status" value="1"/>
</dbReference>
<evidence type="ECO:0000256" key="7">
    <source>
        <dbReference type="RuleBase" id="RU363032"/>
    </source>
</evidence>
<keyword evidence="2 7" id="KW-0813">Transport</keyword>
<evidence type="ECO:0000256" key="2">
    <source>
        <dbReference type="ARBA" id="ARBA00022448"/>
    </source>
</evidence>
<dbReference type="InterPro" id="IPR000515">
    <property type="entry name" value="MetI-like"/>
</dbReference>
<dbReference type="Pfam" id="PF00528">
    <property type="entry name" value="BPD_transp_1"/>
    <property type="match status" value="1"/>
</dbReference>
<dbReference type="Proteomes" id="UP000665020">
    <property type="component" value="Chromosome"/>
</dbReference>
<dbReference type="GO" id="GO:0055085">
    <property type="term" value="P:transmembrane transport"/>
    <property type="evidence" value="ECO:0007669"/>
    <property type="project" value="InterPro"/>
</dbReference>
<keyword evidence="5 7" id="KW-1133">Transmembrane helix</keyword>